<dbReference type="AlphaFoldDB" id="A0A9W6EBT4"/>
<evidence type="ECO:0000313" key="3">
    <source>
        <dbReference type="Proteomes" id="UP001144191"/>
    </source>
</evidence>
<dbReference type="SUPFAM" id="SSF52540">
    <property type="entry name" value="P-loop containing nucleoside triphosphate hydrolases"/>
    <property type="match status" value="1"/>
</dbReference>
<evidence type="ECO:0008006" key="4">
    <source>
        <dbReference type="Google" id="ProtNLM"/>
    </source>
</evidence>
<dbReference type="Gene3D" id="1.25.40.10">
    <property type="entry name" value="Tetratricopeptide repeat domain"/>
    <property type="match status" value="2"/>
</dbReference>
<reference evidence="2" key="1">
    <citation type="submission" date="2022-07" db="EMBL/GenBank/DDBJ databases">
        <title>Taxonomy of Aspergillus series Nigri: significant species reduction supported by multi-species coalescent approaches.</title>
        <authorList>
            <person name="Bian C."/>
            <person name="Kusuya Y."/>
            <person name="Sklenar F."/>
            <person name="D'hooge E."/>
            <person name="Yaguchi T."/>
            <person name="Takahashi H."/>
            <person name="Hubka V."/>
        </authorList>
    </citation>
    <scope>NUCLEOTIDE SEQUENCE</scope>
    <source>
        <strain evidence="2">IFM 63604</strain>
    </source>
</reference>
<dbReference type="SUPFAM" id="SSF48452">
    <property type="entry name" value="TPR-like"/>
    <property type="match status" value="2"/>
</dbReference>
<dbReference type="InterPro" id="IPR027417">
    <property type="entry name" value="P-loop_NTPase"/>
</dbReference>
<dbReference type="PANTHER" id="PTHR46082:SF6">
    <property type="entry name" value="AAA+ ATPASE DOMAIN-CONTAINING PROTEIN-RELATED"/>
    <property type="match status" value="1"/>
</dbReference>
<comment type="caution">
    <text evidence="2">The sequence shown here is derived from an EMBL/GenBank/DDBJ whole genome shotgun (WGS) entry which is preliminary data.</text>
</comment>
<dbReference type="InterPro" id="IPR011990">
    <property type="entry name" value="TPR-like_helical_dom_sf"/>
</dbReference>
<dbReference type="Gene3D" id="3.40.50.300">
    <property type="entry name" value="P-loop containing nucleotide triphosphate hydrolases"/>
    <property type="match status" value="1"/>
</dbReference>
<dbReference type="Proteomes" id="UP001144191">
    <property type="component" value="Unassembled WGS sequence"/>
</dbReference>
<dbReference type="Pfam" id="PF13424">
    <property type="entry name" value="TPR_12"/>
    <property type="match status" value="1"/>
</dbReference>
<organism evidence="2 3">
    <name type="scientific">Aspergillus niger</name>
    <dbReference type="NCBI Taxonomy" id="5061"/>
    <lineage>
        <taxon>Eukaryota</taxon>
        <taxon>Fungi</taxon>
        <taxon>Dikarya</taxon>
        <taxon>Ascomycota</taxon>
        <taxon>Pezizomycotina</taxon>
        <taxon>Eurotiomycetes</taxon>
        <taxon>Eurotiomycetidae</taxon>
        <taxon>Eurotiales</taxon>
        <taxon>Aspergillaceae</taxon>
        <taxon>Aspergillus</taxon>
        <taxon>Aspergillus subgen. Circumdati</taxon>
    </lineage>
</organism>
<sequence length="1073" mass="121626">MDPFSITVGTLALLEVCQHLISFLRDIPAGLASIHTEIEILIAEVESLRSAVESIGEVIRRLDVKPAVTESSPYSPNQKSHNLHSIVDRCKQSVRHCHILMTRLETLVADIYGKAGSAVGGKLDALGKEFRRRDKSQSLQRLRGELSAQKQSMELLLTILLVHNGQESQGKLDQMMTKLEFLEEQLQQQLRKKQEELGRFANVGSQEESEEADATLFSLKRSLTSVTTAVSVIPRNKFFDTPQRVRSFYTGRVNYLESLRQILLDQRADESVQEQRRFVIWGLPGSGKTQFCSKFAEQNRSSFWGVFWIDASTHERAKQTYADIAKLGDVELSPKAAMHWLSSQEERWLLLIDNADDARVELDDYFPQGDRGTIIITSRNPAHKIHGNVGPRFFEFEGMGEDDSSVLLLRSAQLAQPWDADSSSCASKIARQLGFLALALIHAGYAIRENICSLKNYLKVYDGSWRKIRRASGEKDEILSAAASYEICYRGIEERATRASEDAIQLLKMFSFFHFKNIRFDILRRAVLNPAIEKDAREAKGQDNRQRPLTWYQRYRDLRVSILTFVMEVQGPPALPLCLRETSVADFDESRVRYALRELTRMSLITHNEANDSYSIHPFVHRWARERPGMSTAEQAVWAHIAAVVLGRSILLPPLGESEDEELFRRDVLAHVDHIQACQEVNDQTIRANRTRRWYGLVQWPGLGSRFGREQALRYAKFSTVLAQSGRWKDAEMLQLAVKEYTHRIFGLDHPSTRRITLALAQTHWNQGRGDEAAQLQQTVLQACITSLGPNAHETLMAKDLLGQTRWQEGRYTHARTLQLEAVDGLIKLKGIDNEDTLTAMGSLGRTMAKFYENLDEAKSLLKRALDGMSKVLGPTHTKTLLVQEELALLAVQMGEEDLSEPLAMVQQVLDVRRERLGKEHPYTLLALASLARITNALCQHTKAETILRSGLSIAERNLGDSHIGTLMEKVILGTILINQSKFAEADSTLLDAMERLRHLASYRGDFHPDRLGAMIELARSYKLQGRFDESIRYCDEAIEGLKQISVTQHPLERKLRAQKGETIAMREQEGHR</sequence>
<evidence type="ECO:0000313" key="2">
    <source>
        <dbReference type="EMBL" id="GLA50622.1"/>
    </source>
</evidence>
<proteinExistence type="predicted"/>
<dbReference type="PANTHER" id="PTHR46082">
    <property type="entry name" value="ATP/GTP-BINDING PROTEIN-RELATED"/>
    <property type="match status" value="1"/>
</dbReference>
<name>A0A9W6EBT4_ASPNG</name>
<dbReference type="Pfam" id="PF13374">
    <property type="entry name" value="TPR_10"/>
    <property type="match status" value="1"/>
</dbReference>
<accession>A0A9W6EBT4</accession>
<keyword evidence="1" id="KW-0175">Coiled coil</keyword>
<dbReference type="InterPro" id="IPR053137">
    <property type="entry name" value="NLR-like"/>
</dbReference>
<feature type="coiled-coil region" evidence="1">
    <location>
        <begin position="165"/>
        <end position="203"/>
    </location>
</feature>
<evidence type="ECO:0000256" key="1">
    <source>
        <dbReference type="SAM" id="Coils"/>
    </source>
</evidence>
<gene>
    <name evidence="2" type="ORF">AnigIFM63604_006920</name>
</gene>
<dbReference type="EMBL" id="BRPB01000041">
    <property type="protein sequence ID" value="GLA50622.1"/>
    <property type="molecule type" value="Genomic_DNA"/>
</dbReference>
<protein>
    <recommendedName>
        <fullName evidence="4">Fungal N-terminal domain-containing protein</fullName>
    </recommendedName>
</protein>